<dbReference type="EMBL" id="JAFNAA010000015">
    <property type="protein sequence ID" value="MBO1109142.1"/>
    <property type="molecule type" value="Genomic_DNA"/>
</dbReference>
<evidence type="ECO:0000313" key="2">
    <source>
        <dbReference type="Proteomes" id="UP000664658"/>
    </source>
</evidence>
<sequence length="132" mass="15065">MAMVDTDTVESRTVVTFDYTAFLAESCKKKWSFIDAIYSVIPLFGFVINSQINKDKKAEDRLRDLALQILSTQISDENNIARLIRLAKQQKITHLRVCLPYALNASQLSSIEKECPSAQLQQQDEFLDVNIH</sequence>
<evidence type="ECO:0000313" key="1">
    <source>
        <dbReference type="EMBL" id="MBO1109142.1"/>
    </source>
</evidence>
<dbReference type="RefSeq" id="WP_207542397.1">
    <property type="nucleotide sequence ID" value="NZ_JAFNAA010000015.1"/>
</dbReference>
<proteinExistence type="predicted"/>
<protein>
    <submittedName>
        <fullName evidence="1">Uncharacterized protein</fullName>
    </submittedName>
</protein>
<dbReference type="AlphaFoldDB" id="A0A8I1W756"/>
<accession>A0A8I1W756</accession>
<dbReference type="Proteomes" id="UP000664658">
    <property type="component" value="Unassembled WGS sequence"/>
</dbReference>
<gene>
    <name evidence="1" type="ORF">J2R62_13150</name>
</gene>
<reference evidence="1" key="1">
    <citation type="submission" date="2021-03" db="EMBL/GenBank/DDBJ databases">
        <title>Plesiomonas shigelloides zfcc0051, isolated from zebrafish feces.</title>
        <authorList>
            <person name="Vanderhoek Z."/>
            <person name="Gaulke C."/>
        </authorList>
    </citation>
    <scope>NUCLEOTIDE SEQUENCE</scope>
    <source>
        <strain evidence="1">Zfcc0051</strain>
    </source>
</reference>
<name>A0A8I1W756_PLESH</name>
<comment type="caution">
    <text evidence="1">The sequence shown here is derived from an EMBL/GenBank/DDBJ whole genome shotgun (WGS) entry which is preliminary data.</text>
</comment>
<organism evidence="1 2">
    <name type="scientific">Plesiomonas shigelloides</name>
    <name type="common">Aeromonas shigelloides</name>
    <dbReference type="NCBI Taxonomy" id="703"/>
    <lineage>
        <taxon>Bacteria</taxon>
        <taxon>Pseudomonadati</taxon>
        <taxon>Pseudomonadota</taxon>
        <taxon>Gammaproteobacteria</taxon>
        <taxon>Enterobacterales</taxon>
        <taxon>Enterobacteriaceae</taxon>
        <taxon>Plesiomonas</taxon>
    </lineage>
</organism>